<dbReference type="Pfam" id="PF22741">
    <property type="entry name" value="PTP-NADK"/>
    <property type="match status" value="1"/>
</dbReference>
<evidence type="ECO:0000256" key="9">
    <source>
        <dbReference type="ARBA" id="ARBA00022840"/>
    </source>
</evidence>
<keyword evidence="19" id="KW-1185">Reference proteome</keyword>
<dbReference type="PANTHER" id="PTHR20275">
    <property type="entry name" value="NAD KINASE"/>
    <property type="match status" value="1"/>
</dbReference>
<dbReference type="GO" id="GO:0009507">
    <property type="term" value="C:chloroplast"/>
    <property type="evidence" value="ECO:0007669"/>
    <property type="project" value="UniProtKB-SubCell"/>
</dbReference>
<comment type="function">
    <text evidence="15">Involved in chlorophyll synthesis and chloroplast protection against oxidative damage.</text>
</comment>
<evidence type="ECO:0000256" key="8">
    <source>
        <dbReference type="ARBA" id="ARBA00022777"/>
    </source>
</evidence>
<evidence type="ECO:0000259" key="17">
    <source>
        <dbReference type="Pfam" id="PF22741"/>
    </source>
</evidence>
<organism evidence="18 19">
    <name type="scientific">Dorcoceras hygrometricum</name>
    <dbReference type="NCBI Taxonomy" id="472368"/>
    <lineage>
        <taxon>Eukaryota</taxon>
        <taxon>Viridiplantae</taxon>
        <taxon>Streptophyta</taxon>
        <taxon>Embryophyta</taxon>
        <taxon>Tracheophyta</taxon>
        <taxon>Spermatophyta</taxon>
        <taxon>Magnoliopsida</taxon>
        <taxon>eudicotyledons</taxon>
        <taxon>Gunneridae</taxon>
        <taxon>Pentapetalae</taxon>
        <taxon>asterids</taxon>
        <taxon>lamiids</taxon>
        <taxon>Lamiales</taxon>
        <taxon>Gesneriaceae</taxon>
        <taxon>Didymocarpoideae</taxon>
        <taxon>Trichosporeae</taxon>
        <taxon>Loxocarpinae</taxon>
        <taxon>Dorcoceras</taxon>
    </lineage>
</organism>
<dbReference type="GO" id="GO:0005516">
    <property type="term" value="F:calmodulin binding"/>
    <property type="evidence" value="ECO:0007669"/>
    <property type="project" value="UniProtKB-KW"/>
</dbReference>
<dbReference type="InterPro" id="IPR017437">
    <property type="entry name" value="ATP-NAD_kinase_PpnK-typ_C"/>
</dbReference>
<dbReference type="PANTHER" id="PTHR20275:SF6">
    <property type="entry name" value="NAD KINASE 2, CHLOROPLASTIC"/>
    <property type="match status" value="1"/>
</dbReference>
<comment type="similarity">
    <text evidence="2">Belongs to the NAD kinase family.</text>
</comment>
<dbReference type="InterPro" id="IPR055214">
    <property type="entry name" value="PTP-NADK"/>
</dbReference>
<dbReference type="InterPro" id="IPR016064">
    <property type="entry name" value="NAD/diacylglycerol_kinase_sf"/>
</dbReference>
<keyword evidence="12" id="KW-0809">Transit peptide</keyword>
<evidence type="ECO:0000313" key="19">
    <source>
        <dbReference type="Proteomes" id="UP000250235"/>
    </source>
</evidence>
<feature type="region of interest" description="Disordered" evidence="16">
    <location>
        <begin position="395"/>
        <end position="456"/>
    </location>
</feature>
<keyword evidence="9" id="KW-0067">ATP-binding</keyword>
<dbReference type="AlphaFoldDB" id="A0A2Z7AC96"/>
<dbReference type="EC" id="2.7.1.23" evidence="3"/>
<keyword evidence="10" id="KW-0521">NADP</keyword>
<evidence type="ECO:0000256" key="13">
    <source>
        <dbReference type="ARBA" id="ARBA00023027"/>
    </source>
</evidence>
<dbReference type="Gene3D" id="2.60.200.30">
    <property type="entry name" value="Probable inorganic polyphosphate/atp-NAD kinase, domain 2"/>
    <property type="match status" value="1"/>
</dbReference>
<evidence type="ECO:0000256" key="7">
    <source>
        <dbReference type="ARBA" id="ARBA00022741"/>
    </source>
</evidence>
<keyword evidence="4" id="KW-0150">Chloroplast</keyword>
<sequence length="994" mass="110856">MSLAVACQPFACGCAKISGPGFGFAFQKTMKNASVEGRRINLVVRAELSSSLPVDIGLDSQSVGSRDFSHLPWVGPLPGDIAEVEAYCRIFRAAERFHNALMDALCNPLTGECSVSYDMPLEDKPLLENKIVSVLGCMVCLLNKGREDVLLGRSSIINSFRDVDKGVMGDNLPPLANFRSEMKSYCESLHVALENYLTPGDNRGLNVWRKLQRLKNACYDVGFSREDDQPCQTLLANWGPVFFSTTLKNEMQQENSEVAFWKGSQVTEESLKWLLDNGFRKIIDLRAETVKDSFYETVLEEAISSGKIDLVKLPVEVGAIPSVEQVVQFAALVSDSGKKPIYVHSKEGRRRTSSMISRWRQYMDRITSYNQQVIITDVPVQDTRGFEDTEVLLSYGEGESSDEVTGSFPEKSGESSFPLEVFNSRDPQASERKLKRNSRAHDTPPNNQDTLIPTHNGETESSVKFYVNPLQSQLPPFDIFSKTEMSKFFRNSKISPGTYFTYERKRLSRLSALRYKDNGSFSKTETNSVTKLGEENTMNGSLGSMKSSLIQRIVPFGNVSYNDLSIVTAAPPPDEANRDKVHGLSKDYNSLTPGMELNKSVSSMVDTAKRGVESHLYSDDENLDMLEGNMCASATGVVRLQSRKKAEMFLVRTDGFSCTREKVTESSLAFTHPSTQQQMLLWKSTPKTVLLLKKLGQELMEEAKEAASFLYHQEKMNVLVEPEVHDVFARIPGFGFIQTFYSQDTSDLHDMVDLVACLGGDGVILHASNLFRGPVPPVVSFNLGSLGFLTSHTFDEFKNDLRQVIHGNNTVDGVYITLRLRLHCEIFRNGKAMPGKVFDVLNEVVVDRGSNPYLSKIECYEHDHLITKVQGDGVIVATPTGSTAYSTAAGGSMVHPNVPCMLFTPICPHSLSFRPVILPDSARLELKIPEDARSNAWVSFDGKRRQQLSRGDSVRISMSQHPLPTVNKSDQTGDWFRSLIRCLNWNERLDQKAL</sequence>
<evidence type="ECO:0000256" key="3">
    <source>
        <dbReference type="ARBA" id="ARBA00012120"/>
    </source>
</evidence>
<dbReference type="GO" id="GO:0019674">
    <property type="term" value="P:NAD+ metabolic process"/>
    <property type="evidence" value="ECO:0007669"/>
    <property type="project" value="InterPro"/>
</dbReference>
<evidence type="ECO:0000256" key="5">
    <source>
        <dbReference type="ARBA" id="ARBA00022640"/>
    </source>
</evidence>
<dbReference type="FunFam" id="2.60.200.30:FF:000004">
    <property type="entry name" value="NAD kinase 2, chloroplastic"/>
    <property type="match status" value="1"/>
</dbReference>
<dbReference type="Proteomes" id="UP000250235">
    <property type="component" value="Unassembled WGS sequence"/>
</dbReference>
<evidence type="ECO:0000256" key="16">
    <source>
        <dbReference type="SAM" id="MobiDB-lite"/>
    </source>
</evidence>
<evidence type="ECO:0000313" key="18">
    <source>
        <dbReference type="EMBL" id="KZV16555.1"/>
    </source>
</evidence>
<evidence type="ECO:0000256" key="4">
    <source>
        <dbReference type="ARBA" id="ARBA00022528"/>
    </source>
</evidence>
<dbReference type="SUPFAM" id="SSF52799">
    <property type="entry name" value="(Phosphotyrosine protein) phosphatases II"/>
    <property type="match status" value="1"/>
</dbReference>
<evidence type="ECO:0000256" key="1">
    <source>
        <dbReference type="ARBA" id="ARBA00004229"/>
    </source>
</evidence>
<keyword evidence="7" id="KW-0547">Nucleotide-binding</keyword>
<keyword evidence="6" id="KW-0808">Transferase</keyword>
<accession>A0A2Z7AC96</accession>
<evidence type="ECO:0000256" key="11">
    <source>
        <dbReference type="ARBA" id="ARBA00022860"/>
    </source>
</evidence>
<dbReference type="GO" id="GO:0003951">
    <property type="term" value="F:NAD+ kinase activity"/>
    <property type="evidence" value="ECO:0007669"/>
    <property type="project" value="UniProtKB-EC"/>
</dbReference>
<dbReference type="GO" id="GO:0005524">
    <property type="term" value="F:ATP binding"/>
    <property type="evidence" value="ECO:0007669"/>
    <property type="project" value="UniProtKB-KW"/>
</dbReference>
<dbReference type="GO" id="GO:0006741">
    <property type="term" value="P:NADP+ biosynthetic process"/>
    <property type="evidence" value="ECO:0007669"/>
    <property type="project" value="InterPro"/>
</dbReference>
<gene>
    <name evidence="18" type="ORF">F511_11387</name>
</gene>
<protein>
    <recommendedName>
        <fullName evidence="3">NAD(+) kinase</fullName>
        <ecNumber evidence="3">2.7.1.23</ecNumber>
    </recommendedName>
</protein>
<evidence type="ECO:0000256" key="10">
    <source>
        <dbReference type="ARBA" id="ARBA00022857"/>
    </source>
</evidence>
<dbReference type="InterPro" id="IPR017438">
    <property type="entry name" value="ATP-NAD_kinase_N"/>
</dbReference>
<comment type="subcellular location">
    <subcellularLocation>
        <location evidence="1">Plastid</location>
        <location evidence="1">Chloroplast</location>
    </subcellularLocation>
</comment>
<dbReference type="Pfam" id="PF01513">
    <property type="entry name" value="NAD_kinase"/>
    <property type="match status" value="1"/>
</dbReference>
<dbReference type="Gene3D" id="3.90.190.10">
    <property type="entry name" value="Protein tyrosine phosphatase superfamily"/>
    <property type="match status" value="1"/>
</dbReference>
<evidence type="ECO:0000256" key="14">
    <source>
        <dbReference type="ARBA" id="ARBA00047925"/>
    </source>
</evidence>
<feature type="domain" description="DSP-PTPase phosphatase fused to NAD+ Kinase" evidence="17">
    <location>
        <begin position="230"/>
        <end position="388"/>
    </location>
</feature>
<evidence type="ECO:0000256" key="15">
    <source>
        <dbReference type="ARBA" id="ARBA00053646"/>
    </source>
</evidence>
<dbReference type="HAMAP" id="MF_00361">
    <property type="entry name" value="NAD_kinase"/>
    <property type="match status" value="1"/>
</dbReference>
<dbReference type="SUPFAM" id="SSF111331">
    <property type="entry name" value="NAD kinase/diacylglycerol kinase-like"/>
    <property type="match status" value="1"/>
</dbReference>
<dbReference type="OrthoDB" id="24581at2759"/>
<dbReference type="Gene3D" id="3.40.50.10330">
    <property type="entry name" value="Probable inorganic polyphosphate/atp-NAD kinase, domain 1"/>
    <property type="match status" value="1"/>
</dbReference>
<dbReference type="EMBL" id="KV019044">
    <property type="protein sequence ID" value="KZV16555.1"/>
    <property type="molecule type" value="Genomic_DNA"/>
</dbReference>
<keyword evidence="5" id="KW-0934">Plastid</keyword>
<dbReference type="FunFam" id="3.40.50.10330:FF:000019">
    <property type="entry name" value="NAD kinase 2, chloroplastic"/>
    <property type="match status" value="1"/>
</dbReference>
<name>A0A2Z7AC96_9LAMI</name>
<reference evidence="18 19" key="1">
    <citation type="journal article" date="2015" name="Proc. Natl. Acad. Sci. U.S.A.">
        <title>The resurrection genome of Boea hygrometrica: A blueprint for survival of dehydration.</title>
        <authorList>
            <person name="Xiao L."/>
            <person name="Yang G."/>
            <person name="Zhang L."/>
            <person name="Yang X."/>
            <person name="Zhao S."/>
            <person name="Ji Z."/>
            <person name="Zhou Q."/>
            <person name="Hu M."/>
            <person name="Wang Y."/>
            <person name="Chen M."/>
            <person name="Xu Y."/>
            <person name="Jin H."/>
            <person name="Xiao X."/>
            <person name="Hu G."/>
            <person name="Bao F."/>
            <person name="Hu Y."/>
            <person name="Wan P."/>
            <person name="Li L."/>
            <person name="Deng X."/>
            <person name="Kuang T."/>
            <person name="Xiang C."/>
            <person name="Zhu J.K."/>
            <person name="Oliver M.J."/>
            <person name="He Y."/>
        </authorList>
    </citation>
    <scope>NUCLEOTIDE SEQUENCE [LARGE SCALE GENOMIC DNA]</scope>
    <source>
        <strain evidence="19">cv. XS01</strain>
    </source>
</reference>
<proteinExistence type="inferred from homology"/>
<dbReference type="Pfam" id="PF20143">
    <property type="entry name" value="NAD_kinase_C"/>
    <property type="match status" value="1"/>
</dbReference>
<dbReference type="InterPro" id="IPR029021">
    <property type="entry name" value="Prot-tyrosine_phosphatase-like"/>
</dbReference>
<comment type="catalytic activity">
    <reaction evidence="14">
        <text>NAD(+) + ATP = ADP + NADP(+) + H(+)</text>
        <dbReference type="Rhea" id="RHEA:18629"/>
        <dbReference type="ChEBI" id="CHEBI:15378"/>
        <dbReference type="ChEBI" id="CHEBI:30616"/>
        <dbReference type="ChEBI" id="CHEBI:57540"/>
        <dbReference type="ChEBI" id="CHEBI:58349"/>
        <dbReference type="ChEBI" id="CHEBI:456216"/>
        <dbReference type="EC" id="2.7.1.23"/>
    </reaction>
</comment>
<feature type="compositionally biased region" description="Polar residues" evidence="16">
    <location>
        <begin position="444"/>
        <end position="453"/>
    </location>
</feature>
<evidence type="ECO:0000256" key="6">
    <source>
        <dbReference type="ARBA" id="ARBA00022679"/>
    </source>
</evidence>
<keyword evidence="13" id="KW-0520">NAD</keyword>
<keyword evidence="11" id="KW-0112">Calmodulin-binding</keyword>
<keyword evidence="8 18" id="KW-0418">Kinase</keyword>
<dbReference type="InterPro" id="IPR002504">
    <property type="entry name" value="NADK"/>
</dbReference>
<evidence type="ECO:0000256" key="2">
    <source>
        <dbReference type="ARBA" id="ARBA00010995"/>
    </source>
</evidence>
<evidence type="ECO:0000256" key="12">
    <source>
        <dbReference type="ARBA" id="ARBA00022946"/>
    </source>
</evidence>